<accession>A0ABU3H7X9</accession>
<gene>
    <name evidence="1" type="ORF">J2Z22_002471</name>
</gene>
<sequence length="84" mass="9667">MNEYVFAAVNLDETVAFFCVKPFYCTFQVNNLLKIPPYMANNYIILQSCRQSNPSFHRPGIICFSLLRCGIIYQKPNIARVGQL</sequence>
<dbReference type="EMBL" id="JAUSUY010000009">
    <property type="protein sequence ID" value="MDT3426937.1"/>
    <property type="molecule type" value="Genomic_DNA"/>
</dbReference>
<organism evidence="1 2">
    <name type="scientific">Paenibacillus forsythiae</name>
    <dbReference type="NCBI Taxonomy" id="365616"/>
    <lineage>
        <taxon>Bacteria</taxon>
        <taxon>Bacillati</taxon>
        <taxon>Bacillota</taxon>
        <taxon>Bacilli</taxon>
        <taxon>Bacillales</taxon>
        <taxon>Paenibacillaceae</taxon>
        <taxon>Paenibacillus</taxon>
    </lineage>
</organism>
<proteinExistence type="predicted"/>
<evidence type="ECO:0000313" key="2">
    <source>
        <dbReference type="Proteomes" id="UP001248709"/>
    </source>
</evidence>
<reference evidence="1 2" key="1">
    <citation type="submission" date="2023-07" db="EMBL/GenBank/DDBJ databases">
        <title>Genomic Encyclopedia of Type Strains, Phase IV (KMG-IV): sequencing the most valuable type-strain genomes for metagenomic binning, comparative biology and taxonomic classification.</title>
        <authorList>
            <person name="Goeker M."/>
        </authorList>
    </citation>
    <scope>NUCLEOTIDE SEQUENCE [LARGE SCALE GENOMIC DNA]</scope>
    <source>
        <strain evidence="1 2">T98</strain>
    </source>
</reference>
<comment type="caution">
    <text evidence="1">The sequence shown here is derived from an EMBL/GenBank/DDBJ whole genome shotgun (WGS) entry which is preliminary data.</text>
</comment>
<protein>
    <submittedName>
        <fullName evidence="1">Uncharacterized protein</fullName>
    </submittedName>
</protein>
<evidence type="ECO:0000313" key="1">
    <source>
        <dbReference type="EMBL" id="MDT3426937.1"/>
    </source>
</evidence>
<name>A0ABU3H7X9_9BACL</name>
<keyword evidence="2" id="KW-1185">Reference proteome</keyword>
<dbReference type="Proteomes" id="UP001248709">
    <property type="component" value="Unassembled WGS sequence"/>
</dbReference>